<feature type="compositionally biased region" description="Basic and acidic residues" evidence="1">
    <location>
        <begin position="11"/>
        <end position="28"/>
    </location>
</feature>
<proteinExistence type="predicted"/>
<comment type="caution">
    <text evidence="2">The sequence shown here is derived from an EMBL/GenBank/DDBJ whole genome shotgun (WGS) entry which is preliminary data.</text>
</comment>
<dbReference type="EMBL" id="JACRDE010000543">
    <property type="protein sequence ID" value="MBI5251916.1"/>
    <property type="molecule type" value="Genomic_DNA"/>
</dbReference>
<evidence type="ECO:0000256" key="1">
    <source>
        <dbReference type="SAM" id="MobiDB-lite"/>
    </source>
</evidence>
<dbReference type="InterPro" id="IPR014995">
    <property type="entry name" value="DUF1844"/>
</dbReference>
<accession>A0A9D6V4H2</accession>
<gene>
    <name evidence="2" type="ORF">HY912_20685</name>
</gene>
<dbReference type="Proteomes" id="UP000807825">
    <property type="component" value="Unassembled WGS sequence"/>
</dbReference>
<dbReference type="AlphaFoldDB" id="A0A9D6V4H2"/>
<evidence type="ECO:0000313" key="2">
    <source>
        <dbReference type="EMBL" id="MBI5251916.1"/>
    </source>
</evidence>
<feature type="region of interest" description="Disordered" evidence="1">
    <location>
        <begin position="1"/>
        <end position="28"/>
    </location>
</feature>
<evidence type="ECO:0000313" key="3">
    <source>
        <dbReference type="Proteomes" id="UP000807825"/>
    </source>
</evidence>
<protein>
    <submittedName>
        <fullName evidence="2">DUF1844 domain-containing protein</fullName>
    </submittedName>
</protein>
<name>A0A9D6V4H2_9BACT</name>
<reference evidence="2" key="1">
    <citation type="submission" date="2020-07" db="EMBL/GenBank/DDBJ databases">
        <title>Huge and variable diversity of episymbiotic CPR bacteria and DPANN archaea in groundwater ecosystems.</title>
        <authorList>
            <person name="He C.Y."/>
            <person name="Keren R."/>
            <person name="Whittaker M."/>
            <person name="Farag I.F."/>
            <person name="Doudna J."/>
            <person name="Cate J.H.D."/>
            <person name="Banfield J.F."/>
        </authorList>
    </citation>
    <scope>NUCLEOTIDE SEQUENCE</scope>
    <source>
        <strain evidence="2">NC_groundwater_1664_Pr3_B-0.1um_52_9</strain>
    </source>
</reference>
<dbReference type="Pfam" id="PF08899">
    <property type="entry name" value="DUF1844"/>
    <property type="match status" value="1"/>
</dbReference>
<feature type="compositionally biased region" description="Acidic residues" evidence="1">
    <location>
        <begin position="1"/>
        <end position="10"/>
    </location>
</feature>
<organism evidence="2 3">
    <name type="scientific">Desulfomonile tiedjei</name>
    <dbReference type="NCBI Taxonomy" id="2358"/>
    <lineage>
        <taxon>Bacteria</taxon>
        <taxon>Pseudomonadati</taxon>
        <taxon>Thermodesulfobacteriota</taxon>
        <taxon>Desulfomonilia</taxon>
        <taxon>Desulfomonilales</taxon>
        <taxon>Desulfomonilaceae</taxon>
        <taxon>Desulfomonile</taxon>
    </lineage>
</organism>
<sequence>MSQASDEPELEKEVSPEEPSEAEKEEAYRPMDFNSLVLSLANTALFQLGLIKVPDAESAKDVAGARQTIDLLALIQDKTRGNLTEQEEKILKETLFQLRMAFVEAAK</sequence>